<dbReference type="EMBL" id="CP002798">
    <property type="protein sequence ID" value="AEG50269.1"/>
    <property type="molecule type" value="Genomic_DNA"/>
</dbReference>
<evidence type="ECO:0000256" key="4">
    <source>
        <dbReference type="ARBA" id="ARBA00022729"/>
    </source>
</evidence>
<dbReference type="GO" id="GO:0071973">
    <property type="term" value="P:bacterial-type flagellum-dependent cell motility"/>
    <property type="evidence" value="ECO:0007669"/>
    <property type="project" value="InterPro"/>
</dbReference>
<dbReference type="PANTHER" id="PTHR30381:SF0">
    <property type="entry name" value="FLAGELLAR P-RING PROTEIN"/>
    <property type="match status" value="1"/>
</dbReference>
<dbReference type="NCBIfam" id="NF003676">
    <property type="entry name" value="PRK05303.1"/>
    <property type="match status" value="1"/>
</dbReference>
<evidence type="ECO:0000256" key="8">
    <source>
        <dbReference type="HAMAP-Rule" id="MF_00416"/>
    </source>
</evidence>
<name>F6F045_SPHCR</name>
<proteinExistence type="inferred from homology"/>
<dbReference type="GO" id="GO:0005198">
    <property type="term" value="F:structural molecule activity"/>
    <property type="evidence" value="ECO:0007669"/>
    <property type="project" value="InterPro"/>
</dbReference>
<evidence type="ECO:0000256" key="6">
    <source>
        <dbReference type="ARBA" id="ARBA00023143"/>
    </source>
</evidence>
<feature type="signal peptide" evidence="8">
    <location>
        <begin position="1"/>
        <end position="21"/>
    </location>
</feature>
<evidence type="ECO:0000313" key="10">
    <source>
        <dbReference type="Proteomes" id="UP000007150"/>
    </source>
</evidence>
<dbReference type="Proteomes" id="UP000007150">
    <property type="component" value="Chromosome 1"/>
</dbReference>
<dbReference type="AlphaFoldDB" id="F6F045"/>
<dbReference type="GO" id="GO:0009428">
    <property type="term" value="C:bacterial-type flagellum basal body, distal rod, P ring"/>
    <property type="evidence" value="ECO:0007669"/>
    <property type="project" value="InterPro"/>
</dbReference>
<keyword evidence="9" id="KW-0966">Cell projection</keyword>
<gene>
    <name evidence="8" type="primary">flgI</name>
    <name evidence="9" type="ORF">Sphch_2624</name>
</gene>
<dbReference type="HOGENOM" id="CLU_045235_1_0_5"/>
<dbReference type="PRINTS" id="PR01010">
    <property type="entry name" value="FLGPRINGFLGI"/>
</dbReference>
<dbReference type="KEGG" id="sch:Sphch_2624"/>
<keyword evidence="5" id="KW-0574">Periplasm</keyword>
<dbReference type="STRING" id="690566.Sphch_2624"/>
<evidence type="ECO:0000256" key="3">
    <source>
        <dbReference type="ARBA" id="ARBA00019515"/>
    </source>
</evidence>
<evidence type="ECO:0000256" key="5">
    <source>
        <dbReference type="ARBA" id="ARBA00022764"/>
    </source>
</evidence>
<dbReference type="GO" id="GO:0030288">
    <property type="term" value="C:outer membrane-bounded periplasmic space"/>
    <property type="evidence" value="ECO:0007669"/>
    <property type="project" value="InterPro"/>
</dbReference>
<dbReference type="PANTHER" id="PTHR30381">
    <property type="entry name" value="FLAGELLAR P-RING PERIPLASMIC PROTEIN FLGI"/>
    <property type="match status" value="1"/>
</dbReference>
<keyword evidence="6 8" id="KW-0975">Bacterial flagellum</keyword>
<comment type="subcellular location">
    <subcellularLocation>
        <location evidence="2 8">Bacterial flagellum basal body</location>
    </subcellularLocation>
</comment>
<reference evidence="9 10" key="1">
    <citation type="submission" date="2011-05" db="EMBL/GenBank/DDBJ databases">
        <title>Complete sequence of chromosome 1 of Sphingobium chlorophenolicum L-1.</title>
        <authorList>
            <consortium name="US DOE Joint Genome Institute"/>
            <person name="Lucas S."/>
            <person name="Han J."/>
            <person name="Lapidus A."/>
            <person name="Cheng J.-F."/>
            <person name="Goodwin L."/>
            <person name="Pitluck S."/>
            <person name="Peters L."/>
            <person name="Daligault H."/>
            <person name="Han C."/>
            <person name="Tapia R."/>
            <person name="Land M."/>
            <person name="Hauser L."/>
            <person name="Kyrpides N."/>
            <person name="Ivanova N."/>
            <person name="Pagani I."/>
            <person name="Turner P."/>
            <person name="Copley S."/>
            <person name="Woyke T."/>
        </authorList>
    </citation>
    <scope>NUCLEOTIDE SEQUENCE [LARGE SCALE GENOMIC DNA]</scope>
    <source>
        <strain evidence="9 10">L-1</strain>
    </source>
</reference>
<evidence type="ECO:0000256" key="7">
    <source>
        <dbReference type="ARBA" id="ARBA00032344"/>
    </source>
</evidence>
<dbReference type="Pfam" id="PF02119">
    <property type="entry name" value="FlgI"/>
    <property type="match status" value="1"/>
</dbReference>
<accession>F6F045</accession>
<keyword evidence="10" id="KW-1185">Reference proteome</keyword>
<evidence type="ECO:0000256" key="1">
    <source>
        <dbReference type="ARBA" id="ARBA00002591"/>
    </source>
</evidence>
<evidence type="ECO:0000313" key="9">
    <source>
        <dbReference type="EMBL" id="AEG50269.1"/>
    </source>
</evidence>
<evidence type="ECO:0000256" key="2">
    <source>
        <dbReference type="ARBA" id="ARBA00004117"/>
    </source>
</evidence>
<organism evidence="9 10">
    <name type="scientific">Sphingobium chlorophenolicum L-1</name>
    <dbReference type="NCBI Taxonomy" id="690566"/>
    <lineage>
        <taxon>Bacteria</taxon>
        <taxon>Pseudomonadati</taxon>
        <taxon>Pseudomonadota</taxon>
        <taxon>Alphaproteobacteria</taxon>
        <taxon>Sphingomonadales</taxon>
        <taxon>Sphingomonadaceae</taxon>
        <taxon>Sphingobium</taxon>
    </lineage>
</organism>
<dbReference type="HAMAP" id="MF_00416">
    <property type="entry name" value="FlgI"/>
    <property type="match status" value="1"/>
</dbReference>
<comment type="subunit">
    <text evidence="8">The basal body constitutes a major portion of the flagellar organelle and consists of four rings (L,P,S, and M) mounted on a central rod.</text>
</comment>
<comment type="similarity">
    <text evidence="8">Belongs to the FlgI family.</text>
</comment>
<dbReference type="InterPro" id="IPR001782">
    <property type="entry name" value="Flag_FlgI"/>
</dbReference>
<keyword evidence="9" id="KW-0282">Flagellum</keyword>
<keyword evidence="4 8" id="KW-0732">Signal</keyword>
<sequence precursor="true">MTRLFRFLLPLLALLAAPAHAERIKDLGTFQGVRPNQLTGYGIVVGLAGTGDDSLDYATQGMKGVVSRFGLTLPPGINPALKNAAAVLVTADLPAFAKPGQRLDVTVSALGKAKSLRGGTLIMTPLRGADNEIYGMAQGNLAVGGLGVSGADGSQVSVNIPSAGRIPGGATVERAVATGFDTAPTLTFNLSEADLTTALRVADGINRTFGDRRAKATDAVSVSIDAAPGATDRIMMMGLIENIEVLPADAPAKVIVNARTGTVVINGAVKIHPAAIAHGKITVSVNESPRVVQPAPFSRGQTAVEQSSSISIDQEKRPMINFKGGASLADIVKAVNAIGASPADMVAILEALKQAGSLKAELVVL</sequence>
<protein>
    <recommendedName>
        <fullName evidence="3 8">Flagellar P-ring protein</fullName>
    </recommendedName>
    <alternativeName>
        <fullName evidence="7 8">Basal body P-ring protein</fullName>
    </alternativeName>
</protein>
<comment type="function">
    <text evidence="1 8">Assembles around the rod to form the L-ring and probably protects the motor/basal body from shearing forces during rotation.</text>
</comment>
<keyword evidence="9" id="KW-0969">Cilium</keyword>
<feature type="chain" id="PRO_5009012230" description="Flagellar P-ring protein" evidence="8">
    <location>
        <begin position="22"/>
        <end position="365"/>
    </location>
</feature>